<proteinExistence type="inferred from homology"/>
<evidence type="ECO:0000256" key="2">
    <source>
        <dbReference type="ARBA" id="ARBA00009441"/>
    </source>
</evidence>
<organism evidence="12 13">
    <name type="scientific">Lacticaseibacillus baoqingensis</name>
    <dbReference type="NCBI Taxonomy" id="2486013"/>
    <lineage>
        <taxon>Bacteria</taxon>
        <taxon>Bacillati</taxon>
        <taxon>Bacillota</taxon>
        <taxon>Bacilli</taxon>
        <taxon>Lactobacillales</taxon>
        <taxon>Lactobacillaceae</taxon>
        <taxon>Lacticaseibacillus</taxon>
    </lineage>
</organism>
<keyword evidence="4" id="KW-0547">Nucleotide-binding</keyword>
<keyword evidence="13" id="KW-1185">Reference proteome</keyword>
<evidence type="ECO:0000256" key="4">
    <source>
        <dbReference type="ARBA" id="ARBA00022741"/>
    </source>
</evidence>
<evidence type="ECO:0000256" key="3">
    <source>
        <dbReference type="ARBA" id="ARBA00021315"/>
    </source>
</evidence>
<dbReference type="Proteomes" id="UP001597252">
    <property type="component" value="Unassembled WGS sequence"/>
</dbReference>
<gene>
    <name evidence="12" type="primary">recN</name>
    <name evidence="12" type="ORF">ACFQ5J_03760</name>
</gene>
<evidence type="ECO:0000259" key="11">
    <source>
        <dbReference type="Pfam" id="PF02463"/>
    </source>
</evidence>
<dbReference type="Pfam" id="PF02463">
    <property type="entry name" value="SMC_N"/>
    <property type="match status" value="1"/>
</dbReference>
<comment type="caution">
    <text evidence="12">The sequence shown here is derived from an EMBL/GenBank/DDBJ whole genome shotgun (WGS) entry which is preliminary data.</text>
</comment>
<dbReference type="InterPro" id="IPR003395">
    <property type="entry name" value="RecF/RecN/SMC_N"/>
</dbReference>
<evidence type="ECO:0000313" key="12">
    <source>
        <dbReference type="EMBL" id="MFD1484347.1"/>
    </source>
</evidence>
<evidence type="ECO:0000256" key="1">
    <source>
        <dbReference type="ARBA" id="ARBA00003618"/>
    </source>
</evidence>
<dbReference type="PANTHER" id="PTHR11059">
    <property type="entry name" value="DNA REPAIR PROTEIN RECN"/>
    <property type="match status" value="1"/>
</dbReference>
<comment type="function">
    <text evidence="1 9">May be involved in recombinational repair of damaged DNA.</text>
</comment>
<feature type="coiled-coil region" evidence="10">
    <location>
        <begin position="352"/>
        <end position="383"/>
    </location>
</feature>
<keyword evidence="10" id="KW-0175">Coiled coil</keyword>
<dbReference type="EMBL" id="JBHTON010000007">
    <property type="protein sequence ID" value="MFD1484347.1"/>
    <property type="molecule type" value="Genomic_DNA"/>
</dbReference>
<dbReference type="Gene3D" id="3.40.50.300">
    <property type="entry name" value="P-loop containing nucleotide triphosphate hydrolases"/>
    <property type="match status" value="2"/>
</dbReference>
<evidence type="ECO:0000256" key="7">
    <source>
        <dbReference type="ARBA" id="ARBA00023204"/>
    </source>
</evidence>
<evidence type="ECO:0000256" key="6">
    <source>
        <dbReference type="ARBA" id="ARBA00022840"/>
    </source>
</evidence>
<dbReference type="SUPFAM" id="SSF52540">
    <property type="entry name" value="P-loop containing nucleoside triphosphate hydrolases"/>
    <property type="match status" value="2"/>
</dbReference>
<comment type="similarity">
    <text evidence="2 9">Belongs to the RecN family.</text>
</comment>
<dbReference type="CDD" id="cd03241">
    <property type="entry name" value="ABC_RecN"/>
    <property type="match status" value="2"/>
</dbReference>
<dbReference type="NCBIfam" id="NF008121">
    <property type="entry name" value="PRK10869.1"/>
    <property type="match status" value="1"/>
</dbReference>
<dbReference type="PANTHER" id="PTHR11059:SF0">
    <property type="entry name" value="DNA REPAIR PROTEIN RECN"/>
    <property type="match status" value="1"/>
</dbReference>
<keyword evidence="5 9" id="KW-0227">DNA damage</keyword>
<evidence type="ECO:0000313" key="13">
    <source>
        <dbReference type="Proteomes" id="UP001597252"/>
    </source>
</evidence>
<dbReference type="PIRSF" id="PIRSF003128">
    <property type="entry name" value="RecN"/>
    <property type="match status" value="1"/>
</dbReference>
<name>A0ABW4E4N5_9LACO</name>
<sequence length="568" mass="62181">MLQELAIHDFAIIESLELGFDQGMTSLTGETGAGKSIIIDAVSLLAGGRGSADFVRTGATKAALEGLFDATSNPKTVQVLTKYGLVSDDHSVLLQRDIYASGRNICRVNGHLVNTTTLREIGETLVDIHGQNEHQQLIHPESHLGLLDQFAGNTVAALLSKYHEHFAQYQKTQAALHKKQANEQEWAQRLDMLQFQVQEIQNAQLNAGEEDALLAERDRLSNYQKIAAALNGSYAILADETVNPLDQVAEAMRTMQGIAELDGAYHDIAGELESAYYSLQDVQAELSRQVDDLSWDEGRLDEVEKRLELFVQLKRKYGDSIDAVIAYGKKAAAELAVMQSTEADEEGLDQQVAHQRDELLALAKQLRQARQKAARELVKAIHQQLAALYMAKTVFSVNFSPLNGARLGPEGSDEVEFYIQTNPGEAAKPLAKIASGGELSRIMLALKTIFAKSDGVTSIIFDEVDTGVSGRVAQAIANKISTIAKHSQVLCITHLPQVAAMSDHEFLIQKAVQKGRTKTQVVRLDRKQRVAEIARMIAGDTVTELATQHAEELLSLADQTKAQLRAQA</sequence>
<keyword evidence="7 9" id="KW-0234">DNA repair</keyword>
<evidence type="ECO:0000256" key="9">
    <source>
        <dbReference type="PIRNR" id="PIRNR003128"/>
    </source>
</evidence>
<protein>
    <recommendedName>
        <fullName evidence="3 9">DNA repair protein RecN</fullName>
    </recommendedName>
    <alternativeName>
        <fullName evidence="8 9">Recombination protein N</fullName>
    </alternativeName>
</protein>
<keyword evidence="6" id="KW-0067">ATP-binding</keyword>
<dbReference type="InterPro" id="IPR027417">
    <property type="entry name" value="P-loop_NTPase"/>
</dbReference>
<dbReference type="RefSeq" id="WP_125750562.1">
    <property type="nucleotide sequence ID" value="NZ_JBHTON010000007.1"/>
</dbReference>
<reference evidence="13" key="1">
    <citation type="journal article" date="2019" name="Int. J. Syst. Evol. Microbiol.">
        <title>The Global Catalogue of Microorganisms (GCM) 10K type strain sequencing project: providing services to taxonomists for standard genome sequencing and annotation.</title>
        <authorList>
            <consortium name="The Broad Institute Genomics Platform"/>
            <consortium name="The Broad Institute Genome Sequencing Center for Infectious Disease"/>
            <person name="Wu L."/>
            <person name="Ma J."/>
        </authorList>
    </citation>
    <scope>NUCLEOTIDE SEQUENCE [LARGE SCALE GENOMIC DNA]</scope>
    <source>
        <strain evidence="13">CCM 8903</strain>
    </source>
</reference>
<accession>A0ABW4E4N5</accession>
<evidence type="ECO:0000256" key="5">
    <source>
        <dbReference type="ARBA" id="ARBA00022763"/>
    </source>
</evidence>
<evidence type="ECO:0000256" key="8">
    <source>
        <dbReference type="ARBA" id="ARBA00033408"/>
    </source>
</evidence>
<feature type="domain" description="RecF/RecN/SMC N-terminal" evidence="11">
    <location>
        <begin position="1"/>
        <end position="508"/>
    </location>
</feature>
<evidence type="ECO:0000256" key="10">
    <source>
        <dbReference type="SAM" id="Coils"/>
    </source>
</evidence>
<dbReference type="InterPro" id="IPR004604">
    <property type="entry name" value="DNA_recomb/repair_RecN"/>
</dbReference>
<dbReference type="NCBIfam" id="TIGR00634">
    <property type="entry name" value="recN"/>
    <property type="match status" value="1"/>
</dbReference>